<keyword evidence="2" id="KW-1185">Reference proteome</keyword>
<accession>A0ACB0LVZ5</accession>
<organism evidence="1 2">
    <name type="scientific">Trifolium pratense</name>
    <name type="common">Red clover</name>
    <dbReference type="NCBI Taxonomy" id="57577"/>
    <lineage>
        <taxon>Eukaryota</taxon>
        <taxon>Viridiplantae</taxon>
        <taxon>Streptophyta</taxon>
        <taxon>Embryophyta</taxon>
        <taxon>Tracheophyta</taxon>
        <taxon>Spermatophyta</taxon>
        <taxon>Magnoliopsida</taxon>
        <taxon>eudicotyledons</taxon>
        <taxon>Gunneridae</taxon>
        <taxon>Pentapetalae</taxon>
        <taxon>rosids</taxon>
        <taxon>fabids</taxon>
        <taxon>Fabales</taxon>
        <taxon>Fabaceae</taxon>
        <taxon>Papilionoideae</taxon>
        <taxon>50 kb inversion clade</taxon>
        <taxon>NPAAA clade</taxon>
        <taxon>Hologalegina</taxon>
        <taxon>IRL clade</taxon>
        <taxon>Trifolieae</taxon>
        <taxon>Trifolium</taxon>
    </lineage>
</organism>
<proteinExistence type="predicted"/>
<name>A0ACB0LVZ5_TRIPR</name>
<dbReference type="Proteomes" id="UP001177021">
    <property type="component" value="Unassembled WGS sequence"/>
</dbReference>
<evidence type="ECO:0000313" key="2">
    <source>
        <dbReference type="Proteomes" id="UP001177021"/>
    </source>
</evidence>
<dbReference type="EMBL" id="CASHSV030000716">
    <property type="protein sequence ID" value="CAJ2672549.1"/>
    <property type="molecule type" value="Genomic_DNA"/>
</dbReference>
<comment type="caution">
    <text evidence="1">The sequence shown here is derived from an EMBL/GenBank/DDBJ whole genome shotgun (WGS) entry which is preliminary data.</text>
</comment>
<evidence type="ECO:0000313" key="1">
    <source>
        <dbReference type="EMBL" id="CAJ2672549.1"/>
    </source>
</evidence>
<gene>
    <name evidence="1" type="ORF">MILVUS5_LOCUS36169</name>
</gene>
<sequence length="98" mass="10653">MRALGPFLRLLNNMTRGSSSSLLAAAPSPFKTSTSIVVKFPHQPSLHATLSFNPPSMEPNPSVNCFIPLFILLNEISIPNLQKSQLLNKGIDSACTKF</sequence>
<protein>
    <submittedName>
        <fullName evidence="1">Uncharacterized protein</fullName>
    </submittedName>
</protein>
<reference evidence="1" key="1">
    <citation type="submission" date="2023-10" db="EMBL/GenBank/DDBJ databases">
        <authorList>
            <person name="Rodriguez Cubillos JULIANA M."/>
            <person name="De Vega J."/>
        </authorList>
    </citation>
    <scope>NUCLEOTIDE SEQUENCE</scope>
</reference>